<dbReference type="EMBL" id="JAAMRR010001278">
    <property type="protein sequence ID" value="NGX98369.1"/>
    <property type="molecule type" value="Genomic_DNA"/>
</dbReference>
<dbReference type="Pfam" id="PF00596">
    <property type="entry name" value="Aldolase_II"/>
    <property type="match status" value="1"/>
</dbReference>
<dbReference type="InterPro" id="IPR051017">
    <property type="entry name" value="Aldolase-II_Adducin_sf"/>
</dbReference>
<dbReference type="GO" id="GO:0005856">
    <property type="term" value="C:cytoskeleton"/>
    <property type="evidence" value="ECO:0007669"/>
    <property type="project" value="TreeGrafter"/>
</dbReference>
<gene>
    <name evidence="3" type="ORF">G4V63_25150</name>
</gene>
<accession>A0A7C9VKK0</accession>
<dbReference type="InterPro" id="IPR036409">
    <property type="entry name" value="Aldolase_II/adducin_N_sf"/>
</dbReference>
<dbReference type="PANTHER" id="PTHR10672:SF3">
    <property type="entry name" value="PROTEIN HU-LI TAI SHAO"/>
    <property type="match status" value="1"/>
</dbReference>
<dbReference type="GO" id="GO:0051015">
    <property type="term" value="F:actin filament binding"/>
    <property type="evidence" value="ECO:0007669"/>
    <property type="project" value="TreeGrafter"/>
</dbReference>
<evidence type="ECO:0000259" key="2">
    <source>
        <dbReference type="SMART" id="SM01007"/>
    </source>
</evidence>
<feature type="domain" description="Class II aldolase/adducin N-terminal" evidence="2">
    <location>
        <begin position="39"/>
        <end position="219"/>
    </location>
</feature>
<reference evidence="3" key="1">
    <citation type="submission" date="2020-02" db="EMBL/GenBank/DDBJ databases">
        <title>Draft genome sequence of Candidatus Afipia apatlaquensis IBT-C3, a potential strain for decolorization of textile dyes.</title>
        <authorList>
            <person name="Sanchez-Reyes A."/>
            <person name="Breton-Deval L."/>
            <person name="Mangelson H."/>
            <person name="Sanchez-Flores A."/>
        </authorList>
    </citation>
    <scope>NUCLEOTIDE SEQUENCE [LARGE SCALE GENOMIC DNA]</scope>
    <source>
        <strain evidence="3">IBT-C3</strain>
    </source>
</reference>
<name>A0A7C9VKK0_9BRAD</name>
<dbReference type="NCBIfam" id="NF004855">
    <property type="entry name" value="PRK06208.1"/>
    <property type="match status" value="1"/>
</dbReference>
<keyword evidence="4" id="KW-1185">Reference proteome</keyword>
<sequence>MNAPQKFHDATPAAEKMYTDLPRPPVFATVGEERLHRKQRLAASFRLFSKFGFDEGVVGHITARDPEFTDTFWVNPFGMHFSLIKASDLIRVGHDGKVVEGNRPVNAAAFAIHSRVHAARPDSVGAAHSHSTYGRAFAALGRKLDPISQDVCAFYNDHALYDDYGGVAVDLDEGQQIAKALGPHKAAILQNHGLLTVGQTVDEAAWWFITMDRSCQVQLMAEAAAAHSGQKLKMISEKSAQQAYQIVGSSFSGWFQFQSLYARILKEQPDFLD</sequence>
<dbReference type="InterPro" id="IPR001303">
    <property type="entry name" value="Aldolase_II/adducin_N"/>
</dbReference>
<dbReference type="Proteomes" id="UP000480266">
    <property type="component" value="Unassembled WGS sequence"/>
</dbReference>
<evidence type="ECO:0000313" key="4">
    <source>
        <dbReference type="Proteomes" id="UP000480266"/>
    </source>
</evidence>
<comment type="similarity">
    <text evidence="1">Belongs to the aldolase class II family.</text>
</comment>
<dbReference type="FunFam" id="3.40.225.10:FF:000009">
    <property type="entry name" value="Class II aldolase/adducin N-terminal"/>
    <property type="match status" value="1"/>
</dbReference>
<evidence type="ECO:0000313" key="3">
    <source>
        <dbReference type="EMBL" id="NGX98369.1"/>
    </source>
</evidence>
<proteinExistence type="inferred from homology"/>
<protein>
    <submittedName>
        <fullName evidence="3">Class II aldolase/adducin family protein</fullName>
    </submittedName>
</protein>
<dbReference type="SMART" id="SM01007">
    <property type="entry name" value="Aldolase_II"/>
    <property type="match status" value="1"/>
</dbReference>
<dbReference type="SUPFAM" id="SSF53639">
    <property type="entry name" value="AraD/HMP-PK domain-like"/>
    <property type="match status" value="1"/>
</dbReference>
<dbReference type="Gene3D" id="3.40.225.10">
    <property type="entry name" value="Class II aldolase/adducin N-terminal domain"/>
    <property type="match status" value="1"/>
</dbReference>
<comment type="caution">
    <text evidence="3">The sequence shown here is derived from an EMBL/GenBank/DDBJ whole genome shotgun (WGS) entry which is preliminary data.</text>
</comment>
<dbReference type="PANTHER" id="PTHR10672">
    <property type="entry name" value="ADDUCIN"/>
    <property type="match status" value="1"/>
</dbReference>
<evidence type="ECO:0000256" key="1">
    <source>
        <dbReference type="ARBA" id="ARBA00037961"/>
    </source>
</evidence>
<organism evidence="3 4">
    <name type="scientific">Candidatus Afipia apatlaquensis</name>
    <dbReference type="NCBI Taxonomy" id="2712852"/>
    <lineage>
        <taxon>Bacteria</taxon>
        <taxon>Pseudomonadati</taxon>
        <taxon>Pseudomonadota</taxon>
        <taxon>Alphaproteobacteria</taxon>
        <taxon>Hyphomicrobiales</taxon>
        <taxon>Nitrobacteraceae</taxon>
        <taxon>Afipia</taxon>
    </lineage>
</organism>
<dbReference type="AlphaFoldDB" id="A0A7C9VKK0"/>